<protein>
    <submittedName>
        <fullName evidence="2">Quinol monooxygenase YgiN</fullName>
    </submittedName>
</protein>
<proteinExistence type="predicted"/>
<dbReference type="Pfam" id="PF03992">
    <property type="entry name" value="ABM"/>
    <property type="match status" value="1"/>
</dbReference>
<keyword evidence="3" id="KW-1185">Reference proteome</keyword>
<dbReference type="Gene3D" id="3.30.70.100">
    <property type="match status" value="1"/>
</dbReference>
<evidence type="ECO:0000313" key="3">
    <source>
        <dbReference type="Proteomes" id="UP001252243"/>
    </source>
</evidence>
<evidence type="ECO:0000313" key="2">
    <source>
        <dbReference type="EMBL" id="MDR7084601.1"/>
    </source>
</evidence>
<keyword evidence="2" id="KW-0560">Oxidoreductase</keyword>
<dbReference type="PANTHER" id="PTHR33336:SF3">
    <property type="entry name" value="ABM DOMAIN-CONTAINING PROTEIN"/>
    <property type="match status" value="1"/>
</dbReference>
<feature type="domain" description="ABM" evidence="1">
    <location>
        <begin position="1"/>
        <end position="75"/>
    </location>
</feature>
<sequence>MIFIVVKFKVKPEWSGRWAGLVEDFTRATRAEPGNLWFDWSRSVEDPNEFVLVEAFKDDAAAGHVNSPHFKQAMADMPQALLETPRIISRQFDGEGWDMMGELTIA</sequence>
<dbReference type="GO" id="GO:0004497">
    <property type="term" value="F:monooxygenase activity"/>
    <property type="evidence" value="ECO:0007669"/>
    <property type="project" value="UniProtKB-KW"/>
</dbReference>
<reference evidence="2 3" key="1">
    <citation type="submission" date="2023-07" db="EMBL/GenBank/DDBJ databases">
        <title>Sorghum-associated microbial communities from plants grown in Nebraska, USA.</title>
        <authorList>
            <person name="Schachtman D."/>
        </authorList>
    </citation>
    <scope>NUCLEOTIDE SEQUENCE [LARGE SCALE GENOMIC DNA]</scope>
    <source>
        <strain evidence="2 3">BE167</strain>
    </source>
</reference>
<dbReference type="InterPro" id="IPR007138">
    <property type="entry name" value="ABM_dom"/>
</dbReference>
<dbReference type="Proteomes" id="UP001252243">
    <property type="component" value="Unassembled WGS sequence"/>
</dbReference>
<name>A0ABU1UHD2_9MICC</name>
<dbReference type="SUPFAM" id="SSF54909">
    <property type="entry name" value="Dimeric alpha+beta barrel"/>
    <property type="match status" value="1"/>
</dbReference>
<dbReference type="RefSeq" id="WP_310061256.1">
    <property type="nucleotide sequence ID" value="NZ_JAVDVQ010000026.1"/>
</dbReference>
<dbReference type="InterPro" id="IPR050744">
    <property type="entry name" value="AI-2_Isomerase_LsrG"/>
</dbReference>
<dbReference type="EMBL" id="JAVDVQ010000026">
    <property type="protein sequence ID" value="MDR7084601.1"/>
    <property type="molecule type" value="Genomic_DNA"/>
</dbReference>
<accession>A0ABU1UHD2</accession>
<dbReference type="InterPro" id="IPR011008">
    <property type="entry name" value="Dimeric_a/b-barrel"/>
</dbReference>
<dbReference type="PANTHER" id="PTHR33336">
    <property type="entry name" value="QUINOL MONOOXYGENASE YGIN-RELATED"/>
    <property type="match status" value="1"/>
</dbReference>
<keyword evidence="2" id="KW-0503">Monooxygenase</keyword>
<evidence type="ECO:0000259" key="1">
    <source>
        <dbReference type="Pfam" id="PF03992"/>
    </source>
</evidence>
<organism evidence="2 3">
    <name type="scientific">Arthrobacter ginsengisoli</name>
    <dbReference type="NCBI Taxonomy" id="1356565"/>
    <lineage>
        <taxon>Bacteria</taxon>
        <taxon>Bacillati</taxon>
        <taxon>Actinomycetota</taxon>
        <taxon>Actinomycetes</taxon>
        <taxon>Micrococcales</taxon>
        <taxon>Micrococcaceae</taxon>
        <taxon>Arthrobacter</taxon>
    </lineage>
</organism>
<gene>
    <name evidence="2" type="ORF">J2X01_003912</name>
</gene>
<comment type="caution">
    <text evidence="2">The sequence shown here is derived from an EMBL/GenBank/DDBJ whole genome shotgun (WGS) entry which is preliminary data.</text>
</comment>